<sequence>MLVTRVPCVCIFLFAFLVPLIFFMYCFPHFRIFHALFICVHFATIKDAVITHLSVAVDSFLLLHLLLGSECQPALLDIAHASRFH</sequence>
<gene>
    <name evidence="2" type="ORF">V5799_011107</name>
</gene>
<dbReference type="EMBL" id="JARKHS020015489">
    <property type="protein sequence ID" value="KAK8774361.1"/>
    <property type="molecule type" value="Genomic_DNA"/>
</dbReference>
<proteinExistence type="predicted"/>
<name>A0AAQ4EIB1_AMBAM</name>
<dbReference type="AlphaFoldDB" id="A0AAQ4EIB1"/>
<evidence type="ECO:0000256" key="1">
    <source>
        <dbReference type="SAM" id="Phobius"/>
    </source>
</evidence>
<keyword evidence="1" id="KW-0812">Transmembrane</keyword>
<keyword evidence="1" id="KW-1133">Transmembrane helix</keyword>
<organism evidence="2 3">
    <name type="scientific">Amblyomma americanum</name>
    <name type="common">Lone star tick</name>
    <dbReference type="NCBI Taxonomy" id="6943"/>
    <lineage>
        <taxon>Eukaryota</taxon>
        <taxon>Metazoa</taxon>
        <taxon>Ecdysozoa</taxon>
        <taxon>Arthropoda</taxon>
        <taxon>Chelicerata</taxon>
        <taxon>Arachnida</taxon>
        <taxon>Acari</taxon>
        <taxon>Parasitiformes</taxon>
        <taxon>Ixodida</taxon>
        <taxon>Ixodoidea</taxon>
        <taxon>Ixodidae</taxon>
        <taxon>Amblyomminae</taxon>
        <taxon>Amblyomma</taxon>
    </lineage>
</organism>
<feature type="transmembrane region" description="Helical" evidence="1">
    <location>
        <begin position="6"/>
        <end position="27"/>
    </location>
</feature>
<keyword evidence="3" id="KW-1185">Reference proteome</keyword>
<reference evidence="2 3" key="1">
    <citation type="journal article" date="2023" name="Arcadia Sci">
        <title>De novo assembly of a long-read Amblyomma americanum tick genome.</title>
        <authorList>
            <person name="Chou S."/>
            <person name="Poskanzer K.E."/>
            <person name="Rollins M."/>
            <person name="Thuy-Boun P.S."/>
        </authorList>
    </citation>
    <scope>NUCLEOTIDE SEQUENCE [LARGE SCALE GENOMIC DNA]</scope>
    <source>
        <strain evidence="2">F_SG_1</strain>
        <tissue evidence="2">Salivary glands</tissue>
    </source>
</reference>
<evidence type="ECO:0000313" key="2">
    <source>
        <dbReference type="EMBL" id="KAK8774361.1"/>
    </source>
</evidence>
<evidence type="ECO:0000313" key="3">
    <source>
        <dbReference type="Proteomes" id="UP001321473"/>
    </source>
</evidence>
<keyword evidence="1" id="KW-0472">Membrane</keyword>
<dbReference type="Proteomes" id="UP001321473">
    <property type="component" value="Unassembled WGS sequence"/>
</dbReference>
<accession>A0AAQ4EIB1</accession>
<protein>
    <submittedName>
        <fullName evidence="2">Uncharacterized protein</fullName>
    </submittedName>
</protein>
<comment type="caution">
    <text evidence="2">The sequence shown here is derived from an EMBL/GenBank/DDBJ whole genome shotgun (WGS) entry which is preliminary data.</text>
</comment>